<reference evidence="2 3" key="1">
    <citation type="submission" date="2017-08" db="EMBL/GenBank/DDBJ databases">
        <title>Acidophilic green algal genome provides insights into adaptation to an acidic environment.</title>
        <authorList>
            <person name="Hirooka S."/>
            <person name="Hirose Y."/>
            <person name="Kanesaki Y."/>
            <person name="Higuchi S."/>
            <person name="Fujiwara T."/>
            <person name="Onuma R."/>
            <person name="Era A."/>
            <person name="Ohbayashi R."/>
            <person name="Uzuka A."/>
            <person name="Nozaki H."/>
            <person name="Yoshikawa H."/>
            <person name="Miyagishima S.Y."/>
        </authorList>
    </citation>
    <scope>NUCLEOTIDE SEQUENCE [LARGE SCALE GENOMIC DNA]</scope>
    <source>
        <strain evidence="2 3">NIES-2499</strain>
    </source>
</reference>
<dbReference type="EMBL" id="BEGY01000098">
    <property type="protein sequence ID" value="GAX83384.1"/>
    <property type="molecule type" value="Genomic_DNA"/>
</dbReference>
<comment type="caution">
    <text evidence="2">The sequence shown here is derived from an EMBL/GenBank/DDBJ whole genome shotgun (WGS) entry which is preliminary data.</text>
</comment>
<name>A0A250XJY5_9CHLO</name>
<gene>
    <name evidence="2" type="ORF">CEUSTIGMA_g10809.t1</name>
</gene>
<evidence type="ECO:0000256" key="1">
    <source>
        <dbReference type="SAM" id="MobiDB-lite"/>
    </source>
</evidence>
<feature type="region of interest" description="Disordered" evidence="1">
    <location>
        <begin position="84"/>
        <end position="115"/>
    </location>
</feature>
<keyword evidence="3" id="KW-1185">Reference proteome</keyword>
<evidence type="ECO:0000313" key="3">
    <source>
        <dbReference type="Proteomes" id="UP000232323"/>
    </source>
</evidence>
<organism evidence="2 3">
    <name type="scientific">Chlamydomonas eustigma</name>
    <dbReference type="NCBI Taxonomy" id="1157962"/>
    <lineage>
        <taxon>Eukaryota</taxon>
        <taxon>Viridiplantae</taxon>
        <taxon>Chlorophyta</taxon>
        <taxon>core chlorophytes</taxon>
        <taxon>Chlorophyceae</taxon>
        <taxon>CS clade</taxon>
        <taxon>Chlamydomonadales</taxon>
        <taxon>Chlamydomonadaceae</taxon>
        <taxon>Chlamydomonas</taxon>
    </lineage>
</organism>
<sequence>MRTKTLKYYLLDETCFQHNYIHLEYLSLSDFTNKLKLYKEMSGFDPRRHSAVAYSISQRPPLFQGTSGLDVPLKSYLVGPNKPDPTGINSLRRPVTAPVPSPFEISGPKTKNGDAHPKFLSPTGKWVQEEIPSLIAESQAQPLSATGTLKALLPGQYNGREKSLRPLTTVHTYYDISPVSTAEHVHEGDASDPVSTLKLPVAQQRSNPLKEEDLTATSKAKTIGSSQARLESIGTFWNRLNGSYNLKIQDLDRSEELGKNIVAGTPNCRLVGGRWRYIPRPVDGDSIYTDYYGRCGDDPCSYYGRRYDIQTNEFNQSRLVDEGDYLKVGASMPGVHALRTRPGLTLDSAVVSGASSQLEKLSPYSVKTARGVHKLPGFARMRASTPWN</sequence>
<protein>
    <submittedName>
        <fullName evidence="2">Uncharacterized protein</fullName>
    </submittedName>
</protein>
<evidence type="ECO:0000313" key="2">
    <source>
        <dbReference type="EMBL" id="GAX83384.1"/>
    </source>
</evidence>
<dbReference type="OrthoDB" id="538456at2759"/>
<dbReference type="AlphaFoldDB" id="A0A250XJY5"/>
<proteinExistence type="predicted"/>
<accession>A0A250XJY5</accession>
<dbReference type="Proteomes" id="UP000232323">
    <property type="component" value="Unassembled WGS sequence"/>
</dbReference>